<dbReference type="Pfam" id="PF00072">
    <property type="entry name" value="Response_reg"/>
    <property type="match status" value="1"/>
</dbReference>
<dbReference type="InterPro" id="IPR011006">
    <property type="entry name" value="CheY-like_superfamily"/>
</dbReference>
<evidence type="ECO:0000256" key="6">
    <source>
        <dbReference type="PROSITE-ProRule" id="PRU00169"/>
    </source>
</evidence>
<comment type="function">
    <text evidence="5">May play the central regulatory role in sporulation. It may be an element of the effector pathway responsible for the activation of sporulation genes in response to nutritional stress. Spo0A may act in concert with spo0H (a sigma factor) to control the expression of some genes that are critical to the sporulation process.</text>
</comment>
<feature type="modified residue" description="4-aspartylphosphate" evidence="6">
    <location>
        <position position="54"/>
    </location>
</feature>
<evidence type="ECO:0000256" key="2">
    <source>
        <dbReference type="ARBA" id="ARBA00023015"/>
    </source>
</evidence>
<dbReference type="SUPFAM" id="SSF46689">
    <property type="entry name" value="Homeodomain-like"/>
    <property type="match status" value="1"/>
</dbReference>
<dbReference type="InterPro" id="IPR018060">
    <property type="entry name" value="HTH_AraC"/>
</dbReference>
<keyword evidence="2" id="KW-0805">Transcription regulation</keyword>
<dbReference type="PROSITE" id="PS50110">
    <property type="entry name" value="RESPONSE_REGULATORY"/>
    <property type="match status" value="1"/>
</dbReference>
<evidence type="ECO:0000256" key="5">
    <source>
        <dbReference type="ARBA" id="ARBA00024867"/>
    </source>
</evidence>
<keyword evidence="6" id="KW-0597">Phosphoprotein</keyword>
<evidence type="ECO:0000259" key="8">
    <source>
        <dbReference type="PROSITE" id="PS50110"/>
    </source>
</evidence>
<dbReference type="CDD" id="cd17536">
    <property type="entry name" value="REC_YesN-like"/>
    <property type="match status" value="1"/>
</dbReference>
<organism evidence="9 10">
    <name type="scientific">Faecalibacterium taiwanense</name>
    <dbReference type="NCBI Taxonomy" id="3030638"/>
    <lineage>
        <taxon>Bacteria</taxon>
        <taxon>Bacillati</taxon>
        <taxon>Bacillota</taxon>
        <taxon>Clostridia</taxon>
        <taxon>Eubacteriales</taxon>
        <taxon>Oscillospiraceae</taxon>
        <taxon>Faecalibacterium</taxon>
    </lineage>
</organism>
<dbReference type="InterPro" id="IPR009057">
    <property type="entry name" value="Homeodomain-like_sf"/>
</dbReference>
<keyword evidence="10" id="KW-1185">Reference proteome</keyword>
<dbReference type="RefSeq" id="WP_337678575.1">
    <property type="nucleotide sequence ID" value="NZ_JBBFKB010000055.1"/>
</dbReference>
<dbReference type="InterPro" id="IPR001789">
    <property type="entry name" value="Sig_transdc_resp-reg_receiver"/>
</dbReference>
<dbReference type="PANTHER" id="PTHR43280:SF10">
    <property type="entry name" value="REGULATORY PROTEIN POCR"/>
    <property type="match status" value="1"/>
</dbReference>
<dbReference type="Gene3D" id="3.40.50.2300">
    <property type="match status" value="1"/>
</dbReference>
<dbReference type="PROSITE" id="PS01124">
    <property type="entry name" value="HTH_ARAC_FAMILY_2"/>
    <property type="match status" value="1"/>
</dbReference>
<feature type="domain" description="Response regulatory" evidence="8">
    <location>
        <begin position="2"/>
        <end position="119"/>
    </location>
</feature>
<evidence type="ECO:0000259" key="7">
    <source>
        <dbReference type="PROSITE" id="PS01124"/>
    </source>
</evidence>
<dbReference type="GO" id="GO:0043565">
    <property type="term" value="F:sequence-specific DNA binding"/>
    <property type="evidence" value="ECO:0007669"/>
    <property type="project" value="InterPro"/>
</dbReference>
<dbReference type="PANTHER" id="PTHR43280">
    <property type="entry name" value="ARAC-FAMILY TRANSCRIPTIONAL REGULATOR"/>
    <property type="match status" value="1"/>
</dbReference>
<dbReference type="SMART" id="SM00342">
    <property type="entry name" value="HTH_ARAC"/>
    <property type="match status" value="1"/>
</dbReference>
<gene>
    <name evidence="9" type="ORF">WF787_00515</name>
</gene>
<dbReference type="Gene3D" id="1.10.10.60">
    <property type="entry name" value="Homeodomain-like"/>
    <property type="match status" value="2"/>
</dbReference>
<sequence length="519" mass="58767">MKLLLIDDEPHVIEALRLLESWGKWGFDQILEANSIQRARELALQELPDLVITDILLPDGTGVDLIHTLNELPVVPQIIAVSGHSDFCYVRPALSAGCIDYLLKPIDPVDLHKAVSKAMDALQLQRQQKASCEKMTQLSKMYREKLVCDLLLQRNTVDALNKLNQSLPAGSSAQCRVLLFDTGCLRTGGDAFPADLLARLSANCSDNDFIFCQDSTFPGQCIVIYLGGEKAFAALLKRLLQQLSAQRLPFCVGCSEVLLFPSQLPIGYQHARDALLHSPATPEQSALTVWSVQMDAPQEPVTLADTRRQLLSACLTGDESQMQAALTRWLAPLYDTPLTIGTCRQVSHAWQKILSDWIKTYRERYPGRFSMQPPKMLHFADYLDSQGCATLMPAVQAMSVQAMDLAHSIRSSRPDRDMIYQIEDYLQLNYSQPFNQAECAARFFINKDYMCRKFKTVFHMNMVNYLHTLRIDHAKTMLRATDWKVSRIAHEVGYPDEKYFSKQFKILEGMTPMEYRNSF</sequence>
<evidence type="ECO:0000313" key="9">
    <source>
        <dbReference type="EMBL" id="MEJ3689710.1"/>
    </source>
</evidence>
<feature type="domain" description="HTH araC/xylS-type" evidence="7">
    <location>
        <begin position="420"/>
        <end position="518"/>
    </location>
</feature>
<dbReference type="PRINTS" id="PR00032">
    <property type="entry name" value="HTHARAC"/>
</dbReference>
<evidence type="ECO:0000256" key="3">
    <source>
        <dbReference type="ARBA" id="ARBA00023125"/>
    </source>
</evidence>
<dbReference type="AlphaFoldDB" id="A0AB35XXU3"/>
<proteinExistence type="predicted"/>
<evidence type="ECO:0000256" key="4">
    <source>
        <dbReference type="ARBA" id="ARBA00023163"/>
    </source>
</evidence>
<accession>A0AB35XXU3</accession>
<keyword evidence="4" id="KW-0804">Transcription</keyword>
<dbReference type="InterPro" id="IPR020449">
    <property type="entry name" value="Tscrpt_reg_AraC-type_HTH"/>
</dbReference>
<keyword evidence="3" id="KW-0238">DNA-binding</keyword>
<reference evidence="9 10" key="1">
    <citation type="submission" date="2024-03" db="EMBL/GenBank/DDBJ databases">
        <authorList>
            <person name="Plomp N."/>
            <person name="Harmsen H.J."/>
        </authorList>
    </citation>
    <scope>NUCLEOTIDE SEQUENCE [LARGE SCALE GENOMIC DNA]</scope>
    <source>
        <strain evidence="9 10">HTF-76H</strain>
    </source>
</reference>
<dbReference type="SUPFAM" id="SSF52172">
    <property type="entry name" value="CheY-like"/>
    <property type="match status" value="1"/>
</dbReference>
<name>A0AB35XXU3_9FIRM</name>
<dbReference type="GO" id="GO:0000160">
    <property type="term" value="P:phosphorelay signal transduction system"/>
    <property type="evidence" value="ECO:0007669"/>
    <property type="project" value="InterPro"/>
</dbReference>
<protein>
    <recommendedName>
        <fullName evidence="1">Stage 0 sporulation protein A homolog</fullName>
    </recommendedName>
</protein>
<dbReference type="Pfam" id="PF12833">
    <property type="entry name" value="HTH_18"/>
    <property type="match status" value="1"/>
</dbReference>
<dbReference type="SMART" id="SM00448">
    <property type="entry name" value="REC"/>
    <property type="match status" value="1"/>
</dbReference>
<evidence type="ECO:0000313" key="10">
    <source>
        <dbReference type="Proteomes" id="UP001379600"/>
    </source>
</evidence>
<comment type="caution">
    <text evidence="9">The sequence shown here is derived from an EMBL/GenBank/DDBJ whole genome shotgun (WGS) entry which is preliminary data.</text>
</comment>
<dbReference type="Proteomes" id="UP001379600">
    <property type="component" value="Unassembled WGS sequence"/>
</dbReference>
<dbReference type="GO" id="GO:0003700">
    <property type="term" value="F:DNA-binding transcription factor activity"/>
    <property type="evidence" value="ECO:0007669"/>
    <property type="project" value="InterPro"/>
</dbReference>
<evidence type="ECO:0000256" key="1">
    <source>
        <dbReference type="ARBA" id="ARBA00018672"/>
    </source>
</evidence>
<dbReference type="EMBL" id="JBBFKC010000001">
    <property type="protein sequence ID" value="MEJ3689710.1"/>
    <property type="molecule type" value="Genomic_DNA"/>
</dbReference>